<dbReference type="AlphaFoldDB" id="A0A7G8BRF6"/>
<name>A0A7G8BRF6_9BACT</name>
<keyword evidence="1" id="KW-0472">Membrane</keyword>
<dbReference type="GO" id="GO:0008270">
    <property type="term" value="F:zinc ion binding"/>
    <property type="evidence" value="ECO:0007669"/>
    <property type="project" value="InterPro"/>
</dbReference>
<feature type="transmembrane region" description="Helical" evidence="1">
    <location>
        <begin position="107"/>
        <end position="134"/>
    </location>
</feature>
<gene>
    <name evidence="3" type="ORF">H7849_22335</name>
</gene>
<dbReference type="Proteomes" id="UP000515312">
    <property type="component" value="Chromosome"/>
</dbReference>
<dbReference type="Gene3D" id="1.10.390.10">
    <property type="entry name" value="Neutral Protease Domain 2"/>
    <property type="match status" value="1"/>
</dbReference>
<keyword evidence="1" id="KW-0812">Transmembrane</keyword>
<feature type="transmembrane region" description="Helical" evidence="1">
    <location>
        <begin position="480"/>
        <end position="497"/>
    </location>
</feature>
<accession>A0A7G8BRF6</accession>
<dbReference type="Pfam" id="PF12730">
    <property type="entry name" value="ABC2_membrane_4"/>
    <property type="match status" value="1"/>
</dbReference>
<evidence type="ECO:0000313" key="3">
    <source>
        <dbReference type="EMBL" id="QNI35126.1"/>
    </source>
</evidence>
<organism evidence="3 4">
    <name type="scientific">Alloacidobacterium dinghuense</name>
    <dbReference type="NCBI Taxonomy" id="2763107"/>
    <lineage>
        <taxon>Bacteria</taxon>
        <taxon>Pseudomonadati</taxon>
        <taxon>Acidobacteriota</taxon>
        <taxon>Terriglobia</taxon>
        <taxon>Terriglobales</taxon>
        <taxon>Acidobacteriaceae</taxon>
        <taxon>Alloacidobacterium</taxon>
    </lineage>
</organism>
<feature type="transmembrane region" description="Helical" evidence="1">
    <location>
        <begin position="247"/>
        <end position="271"/>
    </location>
</feature>
<feature type="transmembrane region" description="Helical" evidence="1">
    <location>
        <begin position="21"/>
        <end position="38"/>
    </location>
</feature>
<feature type="transmembrane region" description="Helical" evidence="1">
    <location>
        <begin position="177"/>
        <end position="200"/>
    </location>
</feature>
<dbReference type="EMBL" id="CP060394">
    <property type="protein sequence ID" value="QNI35126.1"/>
    <property type="molecule type" value="Genomic_DNA"/>
</dbReference>
<feature type="transmembrane region" description="Helical" evidence="1">
    <location>
        <begin position="370"/>
        <end position="389"/>
    </location>
</feature>
<evidence type="ECO:0000259" key="2">
    <source>
        <dbReference type="Pfam" id="PF01433"/>
    </source>
</evidence>
<dbReference type="InterPro" id="IPR027268">
    <property type="entry name" value="Peptidase_M4/M1_CTD_sf"/>
</dbReference>
<proteinExistence type="predicted"/>
<dbReference type="SUPFAM" id="SSF55486">
    <property type="entry name" value="Metalloproteases ('zincins'), catalytic domain"/>
    <property type="match status" value="1"/>
</dbReference>
<feature type="transmembrane region" description="Helical" evidence="1">
    <location>
        <begin position="58"/>
        <end position="81"/>
    </location>
</feature>
<evidence type="ECO:0000313" key="4">
    <source>
        <dbReference type="Proteomes" id="UP000515312"/>
    </source>
</evidence>
<dbReference type="Pfam" id="PF01433">
    <property type="entry name" value="Peptidase_M1"/>
    <property type="match status" value="1"/>
</dbReference>
<feature type="domain" description="Peptidase M1 membrane alanine aminopeptidase" evidence="2">
    <location>
        <begin position="878"/>
        <end position="1052"/>
    </location>
</feature>
<protein>
    <recommendedName>
        <fullName evidence="2">Peptidase M1 membrane alanine aminopeptidase domain-containing protein</fullName>
    </recommendedName>
</protein>
<feature type="transmembrane region" description="Helical" evidence="1">
    <location>
        <begin position="146"/>
        <end position="170"/>
    </location>
</feature>
<keyword evidence="4" id="KW-1185">Reference proteome</keyword>
<keyword evidence="1" id="KW-1133">Transmembrane helix</keyword>
<feature type="transmembrane region" description="Helical" evidence="1">
    <location>
        <begin position="529"/>
        <end position="552"/>
    </location>
</feature>
<feature type="transmembrane region" description="Helical" evidence="1">
    <location>
        <begin position="329"/>
        <end position="350"/>
    </location>
</feature>
<dbReference type="KEGG" id="adin:H7849_22335"/>
<dbReference type="InterPro" id="IPR014782">
    <property type="entry name" value="Peptidase_M1_dom"/>
</dbReference>
<feature type="transmembrane region" description="Helical" evidence="1">
    <location>
        <begin position="454"/>
        <end position="473"/>
    </location>
</feature>
<evidence type="ECO:0000256" key="1">
    <source>
        <dbReference type="SAM" id="Phobius"/>
    </source>
</evidence>
<feature type="transmembrane region" description="Helical" evidence="1">
    <location>
        <begin position="573"/>
        <end position="593"/>
    </location>
</feature>
<reference evidence="3 4" key="1">
    <citation type="submission" date="2020-08" db="EMBL/GenBank/DDBJ databases">
        <title>Edaphobacter telluris sp. nov. and Acidobacterium dinghuensis sp. nov., two acidobacteria isolated from forest soil.</title>
        <authorList>
            <person name="Fu J."/>
            <person name="Qiu L."/>
        </authorList>
    </citation>
    <scope>NUCLEOTIDE SEQUENCE [LARGE SCALE GENOMIC DNA]</scope>
    <source>
        <strain evidence="3">4Y35</strain>
    </source>
</reference>
<feature type="transmembrane region" description="Helical" evidence="1">
    <location>
        <begin position="415"/>
        <end position="439"/>
    </location>
</feature>
<sequence>MFMFLDFFQLELRLRLKSISTYVYFLMWFLLAFLSVAAEDFGPVGAGKILLNGPYATMQIFFQLTAFGMIVMAAIFGPAILRDFQRDTWQMVFTKPISKLSYLGGRWAGSIVITLLIFTGLPIGEIIGCFAPWADHTRIGPLHFAMFAKLYFSIIVVQVFFLGSLFFMVAALTRKIVIVYLQGVVLFVIYLVGLVSVITARSLERFWPSVFDPLGVLLLDSVTRYWTVAERNTLVATWTGMFLWNRLLWLGVGVLALAITWIFFPMSAELLTARASRKKKKVEQEELHPPRPRFAVSLPKVQQYFGFHTTVQQFLSLLRLRIQNIVREIPFWGITALMIAYVLINAHFAGRVDDRDVWPVTYLMLQSVEGNATFFLFIVAALYAGELVWRERDTRFEQIHDSLPSREWVDWLSKLCALAVVQLVLLTCVLVCGVFSQAIQGYYHFELLQYFKELYLITFTQVVTFSLFAMCVQTLVGNKFLGHGIAIGYFILIPVLYRVGIENRLVLFGEITPYTYSDMNGYGHFVPGLFWSLLYWLAIAGLLGILGVAMHRRGSDTSWKTRFHGAFDRMPKLAPAAAVLLVVAVGSGAWFYYNTHRLNPFRTTKQQRHLQAEYEKLYKKYEKQPLPKIIAVDTTVDIYPQQRSFKAIGWYILENRSSQSISDIHITGQKESLDEIHFDRPSQLTLNDKRHFYSIYHLAQPLAPGEKMRMDFRCSWTSRGFRDGNERPELAYNGTFFDQDYFPYLGYNRGIELDNPVRRREESLGPYQEMAPRGDAYYTQLNLFRPDSDWITYHAVVSTSADQMAIAPGYLQRQWTDNGRNYFEYSMGSTDIADFFSYLSGRYAVKHDKWKDVNLEIYYTPMHTFDLDKMLSSSKHGLDYYTANYSPYQFQQYRVIEFPRYRGFAQSFPNTVPYSEDIGFIGRLKKKDDIDFTYFVTAHELAHQWWGHQLIGADVQGSNMMSESLAEYSALRVMQHQYGDTHMRRFLKHELDGYLRGRSGEVRHEPPLVQVQNEPYVWYQKGSLVFYALSDYIGEDRLNQGLRDFLIKNRYSMPPYPDTRGLVVSLRAVTPSDLQYLITDMFESITLYDNRVVSATWQETPDHKYKVVLTLKSRKLKANGDGVETEVPLHDLIEVGVFSGTKDHEQPIHVEKQWISQNDSTVEFIVDQKPTRAGIDPYNKLIDRNPEDNMIDVTKM</sequence>
<dbReference type="GO" id="GO:0008237">
    <property type="term" value="F:metallopeptidase activity"/>
    <property type="evidence" value="ECO:0007669"/>
    <property type="project" value="InterPro"/>
</dbReference>